<reference evidence="1" key="1">
    <citation type="journal article" date="2014" name="Front. Microbiol.">
        <title>High frequency of phylogenetically diverse reductive dehalogenase-homologous genes in deep subseafloor sedimentary metagenomes.</title>
        <authorList>
            <person name="Kawai M."/>
            <person name="Futagami T."/>
            <person name="Toyoda A."/>
            <person name="Takaki Y."/>
            <person name="Nishi S."/>
            <person name="Hori S."/>
            <person name="Arai W."/>
            <person name="Tsubouchi T."/>
            <person name="Morono Y."/>
            <person name="Uchiyama I."/>
            <person name="Ito T."/>
            <person name="Fujiyama A."/>
            <person name="Inagaki F."/>
            <person name="Takami H."/>
        </authorList>
    </citation>
    <scope>NUCLEOTIDE SEQUENCE</scope>
    <source>
        <strain evidence="1">Expedition CK06-06</strain>
    </source>
</reference>
<comment type="caution">
    <text evidence="1">The sequence shown here is derived from an EMBL/GenBank/DDBJ whole genome shotgun (WGS) entry which is preliminary data.</text>
</comment>
<protein>
    <submittedName>
        <fullName evidence="1">Uncharacterized protein</fullName>
    </submittedName>
</protein>
<gene>
    <name evidence="1" type="ORF">S01H1_17046</name>
</gene>
<name>X0S0I8_9ZZZZ</name>
<dbReference type="EMBL" id="BARS01009006">
    <property type="protein sequence ID" value="GAF68786.1"/>
    <property type="molecule type" value="Genomic_DNA"/>
</dbReference>
<sequence length="148" mass="14850">MAQHDMKIFEEFAIDIGKKLIDLDGDTLKLAIITTAYGSVAASIATPVWADFSGAEVSGTGYTGNGATVAGNALAEASGVATLDASDVTWSQASGGPVDCRTAILYSSSATSSNCIAAVDLGSAAQSLVAGDITVAWHASGILTMTQS</sequence>
<proteinExistence type="predicted"/>
<accession>X0S0I8</accession>
<evidence type="ECO:0000313" key="1">
    <source>
        <dbReference type="EMBL" id="GAF68786.1"/>
    </source>
</evidence>
<organism evidence="1">
    <name type="scientific">marine sediment metagenome</name>
    <dbReference type="NCBI Taxonomy" id="412755"/>
    <lineage>
        <taxon>unclassified sequences</taxon>
        <taxon>metagenomes</taxon>
        <taxon>ecological metagenomes</taxon>
    </lineage>
</organism>
<dbReference type="AlphaFoldDB" id="X0S0I8"/>